<dbReference type="GO" id="GO:0016020">
    <property type="term" value="C:membrane"/>
    <property type="evidence" value="ECO:0007669"/>
    <property type="project" value="InterPro"/>
</dbReference>
<feature type="domain" description="Signal transduction histidine kinase subgroup 3 dimerisation and phosphoacceptor" evidence="11">
    <location>
        <begin position="234"/>
        <end position="300"/>
    </location>
</feature>
<evidence type="ECO:0000256" key="4">
    <source>
        <dbReference type="ARBA" id="ARBA00022679"/>
    </source>
</evidence>
<keyword evidence="3" id="KW-0597">Phosphoprotein</keyword>
<evidence type="ECO:0000313" key="12">
    <source>
        <dbReference type="EMBL" id="RMI13856.1"/>
    </source>
</evidence>
<evidence type="ECO:0000313" key="13">
    <source>
        <dbReference type="Proteomes" id="UP000269289"/>
    </source>
</evidence>
<accession>A0A3M2JNJ1</accession>
<dbReference type="Pfam" id="PF07730">
    <property type="entry name" value="HisKA_3"/>
    <property type="match status" value="1"/>
</dbReference>
<evidence type="ECO:0000256" key="7">
    <source>
        <dbReference type="ARBA" id="ARBA00022840"/>
    </source>
</evidence>
<feature type="transmembrane region" description="Helical" evidence="10">
    <location>
        <begin position="109"/>
        <end position="128"/>
    </location>
</feature>
<protein>
    <recommendedName>
        <fullName evidence="2">histidine kinase</fullName>
        <ecNumber evidence="2">2.7.13.3</ecNumber>
    </recommendedName>
</protein>
<feature type="transmembrane region" description="Helical" evidence="10">
    <location>
        <begin position="164"/>
        <end position="182"/>
    </location>
</feature>
<gene>
    <name evidence="12" type="ORF">EBM89_02475</name>
</gene>
<evidence type="ECO:0000256" key="1">
    <source>
        <dbReference type="ARBA" id="ARBA00000085"/>
    </source>
</evidence>
<dbReference type="Proteomes" id="UP000269289">
    <property type="component" value="Unassembled WGS sequence"/>
</dbReference>
<keyword evidence="8" id="KW-0902">Two-component regulatory system</keyword>
<dbReference type="InterPro" id="IPR011712">
    <property type="entry name" value="Sig_transdc_His_kin_sub3_dim/P"/>
</dbReference>
<evidence type="ECO:0000256" key="8">
    <source>
        <dbReference type="ARBA" id="ARBA00023012"/>
    </source>
</evidence>
<evidence type="ECO:0000256" key="5">
    <source>
        <dbReference type="ARBA" id="ARBA00022741"/>
    </source>
</evidence>
<feature type="transmembrane region" description="Helical" evidence="10">
    <location>
        <begin position="188"/>
        <end position="208"/>
    </location>
</feature>
<dbReference type="Gene3D" id="1.20.5.1930">
    <property type="match status" value="1"/>
</dbReference>
<proteinExistence type="predicted"/>
<dbReference type="InterPro" id="IPR050482">
    <property type="entry name" value="Sensor_HK_TwoCompSys"/>
</dbReference>
<dbReference type="CDD" id="cd16917">
    <property type="entry name" value="HATPase_UhpB-NarQ-NarX-like"/>
    <property type="match status" value="1"/>
</dbReference>
<dbReference type="SUPFAM" id="SSF55874">
    <property type="entry name" value="ATPase domain of HSP90 chaperone/DNA topoisomerase II/histidine kinase"/>
    <property type="match status" value="1"/>
</dbReference>
<dbReference type="GO" id="GO:0005524">
    <property type="term" value="F:ATP binding"/>
    <property type="evidence" value="ECO:0007669"/>
    <property type="project" value="UniProtKB-KW"/>
</dbReference>
<evidence type="ECO:0000256" key="2">
    <source>
        <dbReference type="ARBA" id="ARBA00012438"/>
    </source>
</evidence>
<comment type="catalytic activity">
    <reaction evidence="1">
        <text>ATP + protein L-histidine = ADP + protein N-phospho-L-histidine.</text>
        <dbReference type="EC" id="2.7.13.3"/>
    </reaction>
</comment>
<evidence type="ECO:0000256" key="6">
    <source>
        <dbReference type="ARBA" id="ARBA00022777"/>
    </source>
</evidence>
<dbReference type="GO" id="GO:0000155">
    <property type="term" value="F:phosphorelay sensor kinase activity"/>
    <property type="evidence" value="ECO:0007669"/>
    <property type="project" value="InterPro"/>
</dbReference>
<evidence type="ECO:0000256" key="9">
    <source>
        <dbReference type="SAM" id="MobiDB-lite"/>
    </source>
</evidence>
<organism evidence="12 13">
    <name type="scientific">Cellulomonas triticagri</name>
    <dbReference type="NCBI Taxonomy" id="2483352"/>
    <lineage>
        <taxon>Bacteria</taxon>
        <taxon>Bacillati</taxon>
        <taxon>Actinomycetota</taxon>
        <taxon>Actinomycetes</taxon>
        <taxon>Micrococcales</taxon>
        <taxon>Cellulomonadaceae</taxon>
        <taxon>Cellulomonas</taxon>
    </lineage>
</organism>
<keyword evidence="7" id="KW-0067">ATP-binding</keyword>
<keyword evidence="4" id="KW-0808">Transferase</keyword>
<keyword evidence="6 12" id="KW-0418">Kinase</keyword>
<dbReference type="EMBL" id="RFFI01000008">
    <property type="protein sequence ID" value="RMI13856.1"/>
    <property type="molecule type" value="Genomic_DNA"/>
</dbReference>
<dbReference type="InterPro" id="IPR036890">
    <property type="entry name" value="HATPase_C_sf"/>
</dbReference>
<evidence type="ECO:0000256" key="10">
    <source>
        <dbReference type="SAM" id="Phobius"/>
    </source>
</evidence>
<evidence type="ECO:0000259" key="11">
    <source>
        <dbReference type="Pfam" id="PF07730"/>
    </source>
</evidence>
<dbReference type="GO" id="GO:0046983">
    <property type="term" value="F:protein dimerization activity"/>
    <property type="evidence" value="ECO:0007669"/>
    <property type="project" value="InterPro"/>
</dbReference>
<feature type="region of interest" description="Disordered" evidence="9">
    <location>
        <begin position="1"/>
        <end position="32"/>
    </location>
</feature>
<keyword evidence="10" id="KW-0812">Transmembrane</keyword>
<dbReference type="PANTHER" id="PTHR24421:SF10">
    <property type="entry name" value="NITRATE_NITRITE SENSOR PROTEIN NARQ"/>
    <property type="match status" value="1"/>
</dbReference>
<keyword evidence="10" id="KW-0472">Membrane</keyword>
<keyword evidence="10" id="KW-1133">Transmembrane helix</keyword>
<dbReference type="Gene3D" id="3.30.565.10">
    <property type="entry name" value="Histidine kinase-like ATPase, C-terminal domain"/>
    <property type="match status" value="1"/>
</dbReference>
<keyword evidence="5" id="KW-0547">Nucleotide-binding</keyword>
<reference evidence="12 13" key="1">
    <citation type="submission" date="2018-10" db="EMBL/GenBank/DDBJ databases">
        <title>Isolation, diversity and antifungal activity of actinobacteria from wheat.</title>
        <authorList>
            <person name="Han C."/>
        </authorList>
    </citation>
    <scope>NUCLEOTIDE SEQUENCE [LARGE SCALE GENOMIC DNA]</scope>
    <source>
        <strain evidence="12 13">NEAU-YY56</strain>
    </source>
</reference>
<comment type="caution">
    <text evidence="12">The sequence shown here is derived from an EMBL/GenBank/DDBJ whole genome shotgun (WGS) entry which is preliminary data.</text>
</comment>
<evidence type="ECO:0000256" key="3">
    <source>
        <dbReference type="ARBA" id="ARBA00022553"/>
    </source>
</evidence>
<name>A0A3M2JNJ1_9CELL</name>
<dbReference type="PANTHER" id="PTHR24421">
    <property type="entry name" value="NITRATE/NITRITE SENSOR PROTEIN NARX-RELATED"/>
    <property type="match status" value="1"/>
</dbReference>
<dbReference type="AlphaFoldDB" id="A0A3M2JNJ1"/>
<sequence length="460" mass="47523">MGRPGRAVPPGRTARAGERRSTDVAGSTTVPGAGTARVARAGAALRRTTALGAGGRPTGAQLALTVAWLGGMYWTAAVRTGTWEAPDTALLTAVVGAWAPLLLRTWRPVLALVGTLAAETTILVYLPVATEVAQVTGGMGAYQPAPLATMLAVATLAGRVPARVGWTAGLVAGTWLGSIGYLTNSRSWYLADLVVFYVVVTAAAAGVWRSGRRERARRLAAEREERTQRAVLDERLRIARELHDVLAHNLTLVNAQAGVARYLMRTDPVAAERALGDIAQHTGRAIDELRSTIGLLRRRDEDDDPASDPNASLAPVPGFGALDDLVAGLASVGVQVDLTRTGTPVPLAQHADLAAYRIAQEALTNASKHAAGSVVQVAVGWTSAGLRLRVTNPLPPAGHPAAPGTGNGLIGMHERAAAAGGTLRAGPGPGDLFEVVAVLPADLSPATPTTPARTTGDQTA</sequence>
<keyword evidence="13" id="KW-1185">Reference proteome</keyword>
<feature type="transmembrane region" description="Helical" evidence="10">
    <location>
        <begin position="140"/>
        <end position="157"/>
    </location>
</feature>
<dbReference type="EC" id="2.7.13.3" evidence="2"/>